<organism evidence="1">
    <name type="scientific">marine sediment metagenome</name>
    <dbReference type="NCBI Taxonomy" id="412755"/>
    <lineage>
        <taxon>unclassified sequences</taxon>
        <taxon>metagenomes</taxon>
        <taxon>ecological metagenomes</taxon>
    </lineage>
</organism>
<dbReference type="InterPro" id="IPR051082">
    <property type="entry name" value="Pentapeptide-BTB/POZ_domain"/>
</dbReference>
<protein>
    <recommendedName>
        <fullName evidence="2">Pentapeptide repeat-containing protein</fullName>
    </recommendedName>
</protein>
<dbReference type="AlphaFoldDB" id="A0A0F8XPP5"/>
<dbReference type="EMBL" id="LAZR01061647">
    <property type="protein sequence ID" value="KKK63160.1"/>
    <property type="molecule type" value="Genomic_DNA"/>
</dbReference>
<dbReference type="SUPFAM" id="SSF141571">
    <property type="entry name" value="Pentapeptide repeat-like"/>
    <property type="match status" value="1"/>
</dbReference>
<dbReference type="Gene3D" id="2.160.20.80">
    <property type="entry name" value="E3 ubiquitin-protein ligase SopA"/>
    <property type="match status" value="1"/>
</dbReference>
<dbReference type="PANTHER" id="PTHR14136">
    <property type="entry name" value="BTB_POZ DOMAIN-CONTAINING PROTEIN KCTD9"/>
    <property type="match status" value="1"/>
</dbReference>
<comment type="caution">
    <text evidence="1">The sequence shown here is derived from an EMBL/GenBank/DDBJ whole genome shotgun (WGS) entry which is preliminary data.</text>
</comment>
<dbReference type="Pfam" id="PF00805">
    <property type="entry name" value="Pentapeptide"/>
    <property type="match status" value="2"/>
</dbReference>
<dbReference type="PANTHER" id="PTHR14136:SF17">
    <property type="entry name" value="BTB_POZ DOMAIN-CONTAINING PROTEIN KCTD9"/>
    <property type="match status" value="1"/>
</dbReference>
<dbReference type="InterPro" id="IPR001646">
    <property type="entry name" value="5peptide_repeat"/>
</dbReference>
<evidence type="ECO:0000313" key="1">
    <source>
        <dbReference type="EMBL" id="KKK63160.1"/>
    </source>
</evidence>
<accession>A0A0F8XPP5</accession>
<feature type="non-terminal residue" evidence="1">
    <location>
        <position position="1"/>
    </location>
</feature>
<evidence type="ECO:0008006" key="2">
    <source>
        <dbReference type="Google" id="ProtNLM"/>
    </source>
</evidence>
<feature type="non-terminal residue" evidence="1">
    <location>
        <position position="366"/>
    </location>
</feature>
<sequence length="366" mass="37922">ANLRGANLRGANLRGADLGDADLGGANLGDADLRGANLRDANLGGANLRDADLGDANLRDANLGCATLGCANLGDAEAHAGNAGPGTSSITIAGTALGGTLAQTKGLRDELVALAALPGIIIPITWTGDPTVDGYYRLTAATFDVRALHDKGFIPFSVAADRVGSEGGVIFRSKLVGTVAQNDHGVDAAESAPFHAPPIGHYGYNPGVTVPGFVARTGADGAIRVYRDVSFTVDPWWSVPAGSYYSGGAQVTVESVVRAGVHAPNKPNDWELTNGLVRVSPNGTGGRIDVEHHDGTVYETAKVWRIQSGGTDVGQWDAVAILRNDPEEATLRLTRDVSTGGELTLDLSLRRGSRFVTGYLIRHAAA</sequence>
<reference evidence="1" key="1">
    <citation type="journal article" date="2015" name="Nature">
        <title>Complex archaea that bridge the gap between prokaryotes and eukaryotes.</title>
        <authorList>
            <person name="Spang A."/>
            <person name="Saw J.H."/>
            <person name="Jorgensen S.L."/>
            <person name="Zaremba-Niedzwiedzka K."/>
            <person name="Martijn J."/>
            <person name="Lind A.E."/>
            <person name="van Eijk R."/>
            <person name="Schleper C."/>
            <person name="Guy L."/>
            <person name="Ettema T.J."/>
        </authorList>
    </citation>
    <scope>NUCLEOTIDE SEQUENCE</scope>
</reference>
<name>A0A0F8XPP5_9ZZZZ</name>
<gene>
    <name evidence="1" type="ORF">LCGC14_2997070</name>
</gene>
<proteinExistence type="predicted"/>